<dbReference type="EMBL" id="GBXM01097437">
    <property type="protein sequence ID" value="JAH11140.1"/>
    <property type="molecule type" value="Transcribed_RNA"/>
</dbReference>
<organism evidence="1">
    <name type="scientific">Anguilla anguilla</name>
    <name type="common">European freshwater eel</name>
    <name type="synonym">Muraena anguilla</name>
    <dbReference type="NCBI Taxonomy" id="7936"/>
    <lineage>
        <taxon>Eukaryota</taxon>
        <taxon>Metazoa</taxon>
        <taxon>Chordata</taxon>
        <taxon>Craniata</taxon>
        <taxon>Vertebrata</taxon>
        <taxon>Euteleostomi</taxon>
        <taxon>Actinopterygii</taxon>
        <taxon>Neopterygii</taxon>
        <taxon>Teleostei</taxon>
        <taxon>Anguilliformes</taxon>
        <taxon>Anguillidae</taxon>
        <taxon>Anguilla</taxon>
    </lineage>
</organism>
<reference evidence="1" key="2">
    <citation type="journal article" date="2015" name="Fish Shellfish Immunol.">
        <title>Early steps in the European eel (Anguilla anguilla)-Vibrio vulnificus interaction in the gills: Role of the RtxA13 toxin.</title>
        <authorList>
            <person name="Callol A."/>
            <person name="Pajuelo D."/>
            <person name="Ebbesson L."/>
            <person name="Teles M."/>
            <person name="MacKenzie S."/>
            <person name="Amaro C."/>
        </authorList>
    </citation>
    <scope>NUCLEOTIDE SEQUENCE</scope>
</reference>
<protein>
    <submittedName>
        <fullName evidence="1">Uncharacterized protein</fullName>
    </submittedName>
</protein>
<dbReference type="AlphaFoldDB" id="A0A0E9Q464"/>
<evidence type="ECO:0000313" key="1">
    <source>
        <dbReference type="EMBL" id="JAH11140.1"/>
    </source>
</evidence>
<reference evidence="1" key="1">
    <citation type="submission" date="2014-11" db="EMBL/GenBank/DDBJ databases">
        <authorList>
            <person name="Amaro Gonzalez C."/>
        </authorList>
    </citation>
    <scope>NUCLEOTIDE SEQUENCE</scope>
</reference>
<proteinExistence type="predicted"/>
<dbReference type="EMBL" id="GBXM01087953">
    <property type="protein sequence ID" value="JAH20624.1"/>
    <property type="molecule type" value="Transcribed_RNA"/>
</dbReference>
<accession>A0A0E9Q464</accession>
<name>A0A0E9Q464_ANGAN</name>
<sequence>MVFMINICICLMAKHTVHSELPIAKQQ</sequence>